<dbReference type="Proteomes" id="UP000265540">
    <property type="component" value="Unassembled WGS sequence"/>
</dbReference>
<reference evidence="1 2" key="1">
    <citation type="journal article" date="2017" name="ISME J.">
        <title>Energy and carbon metabolisms in a deep terrestrial subsurface fluid microbial community.</title>
        <authorList>
            <person name="Momper L."/>
            <person name="Jungbluth S.P."/>
            <person name="Lee M.D."/>
            <person name="Amend J.P."/>
        </authorList>
    </citation>
    <scope>NUCLEOTIDE SEQUENCE [LARGE SCALE GENOMIC DNA]</scope>
    <source>
        <strain evidence="1">SURF_46</strain>
    </source>
</reference>
<sequence>MKYGKYWMIQWQINNWVSFGIHVDWSRKYTGRDHIPYGPYVDIHFLFFIFSFGYNPKYSNEAELLAIGRGGIDADNDN</sequence>
<gene>
    <name evidence="1" type="ORF">C4561_04350</name>
</gene>
<name>A0A3A4ZD11_UNCKA</name>
<proteinExistence type="predicted"/>
<evidence type="ECO:0000313" key="2">
    <source>
        <dbReference type="Proteomes" id="UP000265540"/>
    </source>
</evidence>
<comment type="caution">
    <text evidence="1">The sequence shown here is derived from an EMBL/GenBank/DDBJ whole genome shotgun (WGS) entry which is preliminary data.</text>
</comment>
<organism evidence="1 2">
    <name type="scientific">candidate division WWE3 bacterium</name>
    <dbReference type="NCBI Taxonomy" id="2053526"/>
    <lineage>
        <taxon>Bacteria</taxon>
        <taxon>Katanobacteria</taxon>
    </lineage>
</organism>
<dbReference type="AlphaFoldDB" id="A0A3A4ZD11"/>
<dbReference type="EMBL" id="QZJF01000017">
    <property type="protein sequence ID" value="RJR26978.1"/>
    <property type="molecule type" value="Genomic_DNA"/>
</dbReference>
<evidence type="ECO:0000313" key="1">
    <source>
        <dbReference type="EMBL" id="RJR26978.1"/>
    </source>
</evidence>
<protein>
    <submittedName>
        <fullName evidence="1">Uncharacterized protein</fullName>
    </submittedName>
</protein>
<accession>A0A3A4ZD11</accession>